<evidence type="ECO:0000259" key="5">
    <source>
        <dbReference type="PROSITE" id="PS51078"/>
    </source>
</evidence>
<dbReference type="SUPFAM" id="SSF55781">
    <property type="entry name" value="GAF domain-like"/>
    <property type="match status" value="1"/>
</dbReference>
<dbReference type="Proteomes" id="UP001162834">
    <property type="component" value="Chromosome"/>
</dbReference>
<dbReference type="EMBL" id="CP087164">
    <property type="protein sequence ID" value="UGS35591.1"/>
    <property type="molecule type" value="Genomic_DNA"/>
</dbReference>
<dbReference type="GO" id="GO:0003700">
    <property type="term" value="F:DNA-binding transcription factor activity"/>
    <property type="evidence" value="ECO:0007669"/>
    <property type="project" value="TreeGrafter"/>
</dbReference>
<dbReference type="Pfam" id="PF09339">
    <property type="entry name" value="HTH_IclR"/>
    <property type="match status" value="1"/>
</dbReference>
<dbReference type="AlphaFoldDB" id="A0A9E6XW77"/>
<dbReference type="RefSeq" id="WP_259315274.1">
    <property type="nucleotide sequence ID" value="NZ_CP087164.1"/>
</dbReference>
<dbReference type="InterPro" id="IPR005471">
    <property type="entry name" value="Tscrpt_reg_IclR_N"/>
</dbReference>
<keyword evidence="2" id="KW-0238">DNA-binding</keyword>
<keyword evidence="3" id="KW-0804">Transcription</keyword>
<name>A0A9E6XW77_9ACTN</name>
<dbReference type="PANTHER" id="PTHR30136:SF35">
    <property type="entry name" value="HTH-TYPE TRANSCRIPTIONAL REGULATOR RV1719"/>
    <property type="match status" value="1"/>
</dbReference>
<dbReference type="InterPro" id="IPR050707">
    <property type="entry name" value="HTH_MetabolicPath_Reg"/>
</dbReference>
<gene>
    <name evidence="6" type="primary">xynR_3</name>
    <name evidence="6" type="ORF">DSM104329_01984</name>
</gene>
<evidence type="ECO:0000313" key="7">
    <source>
        <dbReference type="Proteomes" id="UP001162834"/>
    </source>
</evidence>
<proteinExistence type="predicted"/>
<dbReference type="Gene3D" id="3.30.450.40">
    <property type="match status" value="1"/>
</dbReference>
<dbReference type="KEGG" id="sbae:DSM104329_01984"/>
<accession>A0A9E6XW77</accession>
<keyword evidence="7" id="KW-1185">Reference proteome</keyword>
<dbReference type="SUPFAM" id="SSF46785">
    <property type="entry name" value="Winged helix' DNA-binding domain"/>
    <property type="match status" value="1"/>
</dbReference>
<dbReference type="PROSITE" id="PS51077">
    <property type="entry name" value="HTH_ICLR"/>
    <property type="match status" value="1"/>
</dbReference>
<dbReference type="InterPro" id="IPR014757">
    <property type="entry name" value="Tscrpt_reg_IclR_C"/>
</dbReference>
<evidence type="ECO:0000256" key="2">
    <source>
        <dbReference type="ARBA" id="ARBA00023125"/>
    </source>
</evidence>
<dbReference type="GO" id="GO:0045892">
    <property type="term" value="P:negative regulation of DNA-templated transcription"/>
    <property type="evidence" value="ECO:0007669"/>
    <property type="project" value="TreeGrafter"/>
</dbReference>
<protein>
    <submittedName>
        <fullName evidence="6">HTH-type transcriptional regulator XynR</fullName>
    </submittedName>
</protein>
<dbReference type="InterPro" id="IPR029016">
    <property type="entry name" value="GAF-like_dom_sf"/>
</dbReference>
<dbReference type="SMART" id="SM00346">
    <property type="entry name" value="HTH_ICLR"/>
    <property type="match status" value="1"/>
</dbReference>
<sequence>MPPSLSSVDNALRLVHVLSQRDEVGVAEAGRLLGVARSTAHRLLASLVVHGFAEQDPARRTYRAGPALRESGLAVLRRYDVRDHARPYLEGVSERTGETTHLLVLAGADSLFVDGVEGSRSVRTTTRQGASFPAHSTSGGKALLAELSHDELQALYPDERLPALTARTIAARSELEAELDRIRAQGYARNDGESDDHITSAAAVVRDRAGLARFAISVSAPAFRADEATMDALIEAVTEACARATRPDGSARRAP</sequence>
<dbReference type="GO" id="GO:0003677">
    <property type="term" value="F:DNA binding"/>
    <property type="evidence" value="ECO:0007669"/>
    <property type="project" value="UniProtKB-KW"/>
</dbReference>
<organism evidence="6 7">
    <name type="scientific">Capillimicrobium parvum</name>
    <dbReference type="NCBI Taxonomy" id="2884022"/>
    <lineage>
        <taxon>Bacteria</taxon>
        <taxon>Bacillati</taxon>
        <taxon>Actinomycetota</taxon>
        <taxon>Thermoleophilia</taxon>
        <taxon>Solirubrobacterales</taxon>
        <taxon>Capillimicrobiaceae</taxon>
        <taxon>Capillimicrobium</taxon>
    </lineage>
</organism>
<dbReference type="InterPro" id="IPR036388">
    <property type="entry name" value="WH-like_DNA-bd_sf"/>
</dbReference>
<dbReference type="PANTHER" id="PTHR30136">
    <property type="entry name" value="HELIX-TURN-HELIX TRANSCRIPTIONAL REGULATOR, ICLR FAMILY"/>
    <property type="match status" value="1"/>
</dbReference>
<evidence type="ECO:0000256" key="3">
    <source>
        <dbReference type="ARBA" id="ARBA00023163"/>
    </source>
</evidence>
<dbReference type="Pfam" id="PF01614">
    <property type="entry name" value="IclR_C"/>
    <property type="match status" value="1"/>
</dbReference>
<dbReference type="InterPro" id="IPR036390">
    <property type="entry name" value="WH_DNA-bd_sf"/>
</dbReference>
<dbReference type="Gene3D" id="1.10.10.10">
    <property type="entry name" value="Winged helix-like DNA-binding domain superfamily/Winged helix DNA-binding domain"/>
    <property type="match status" value="1"/>
</dbReference>
<dbReference type="PROSITE" id="PS51078">
    <property type="entry name" value="ICLR_ED"/>
    <property type="match status" value="1"/>
</dbReference>
<evidence type="ECO:0000313" key="6">
    <source>
        <dbReference type="EMBL" id="UGS35591.1"/>
    </source>
</evidence>
<feature type="domain" description="HTH iclR-type" evidence="4">
    <location>
        <begin position="5"/>
        <end position="66"/>
    </location>
</feature>
<feature type="domain" description="IclR-ED" evidence="5">
    <location>
        <begin position="67"/>
        <end position="250"/>
    </location>
</feature>
<reference evidence="6" key="1">
    <citation type="journal article" date="2022" name="Int. J. Syst. Evol. Microbiol.">
        <title>Pseudomonas aegrilactucae sp. nov. and Pseudomonas morbosilactucae sp. nov., pathogens causing bacterial rot of lettuce in Japan.</title>
        <authorList>
            <person name="Sawada H."/>
            <person name="Fujikawa T."/>
            <person name="Satou M."/>
        </authorList>
    </citation>
    <scope>NUCLEOTIDE SEQUENCE</scope>
    <source>
        <strain evidence="6">0166_1</strain>
    </source>
</reference>
<keyword evidence="1" id="KW-0805">Transcription regulation</keyword>
<evidence type="ECO:0000256" key="1">
    <source>
        <dbReference type="ARBA" id="ARBA00023015"/>
    </source>
</evidence>
<evidence type="ECO:0000259" key="4">
    <source>
        <dbReference type="PROSITE" id="PS51077"/>
    </source>
</evidence>